<feature type="chain" id="PRO_5017402496" description="Lipocalin-like domain-containing protein" evidence="1">
    <location>
        <begin position="22"/>
        <end position="169"/>
    </location>
</feature>
<dbReference type="KEGG" id="ark:D6B99_01230"/>
<dbReference type="RefSeq" id="WP_119984300.1">
    <property type="nucleotide sequence ID" value="NZ_CP032489.1"/>
</dbReference>
<name>A0A386HKE6_9BACT</name>
<protein>
    <recommendedName>
        <fullName evidence="4">Lipocalin-like domain-containing protein</fullName>
    </recommendedName>
</protein>
<dbReference type="PROSITE" id="PS51257">
    <property type="entry name" value="PROKAR_LIPOPROTEIN"/>
    <property type="match status" value="1"/>
</dbReference>
<accession>A0A386HKE6</accession>
<evidence type="ECO:0008006" key="4">
    <source>
        <dbReference type="Google" id="ProtNLM"/>
    </source>
</evidence>
<gene>
    <name evidence="2" type="ORF">D6B99_01230</name>
</gene>
<reference evidence="2 3" key="1">
    <citation type="submission" date="2018-09" db="EMBL/GenBank/DDBJ databases">
        <title>Arachidicoccus sp. nov., a bacterium isolated from soil.</title>
        <authorList>
            <person name="Weon H.-Y."/>
            <person name="Kwon S.-W."/>
            <person name="Lee S.A."/>
        </authorList>
    </citation>
    <scope>NUCLEOTIDE SEQUENCE [LARGE SCALE GENOMIC DNA]</scope>
    <source>
        <strain evidence="2 3">KIS59-12</strain>
    </source>
</reference>
<evidence type="ECO:0000313" key="3">
    <source>
        <dbReference type="Proteomes" id="UP000266118"/>
    </source>
</evidence>
<organism evidence="2 3">
    <name type="scientific">Arachidicoccus soli</name>
    <dbReference type="NCBI Taxonomy" id="2341117"/>
    <lineage>
        <taxon>Bacteria</taxon>
        <taxon>Pseudomonadati</taxon>
        <taxon>Bacteroidota</taxon>
        <taxon>Chitinophagia</taxon>
        <taxon>Chitinophagales</taxon>
        <taxon>Chitinophagaceae</taxon>
        <taxon>Arachidicoccus</taxon>
    </lineage>
</organism>
<evidence type="ECO:0000256" key="1">
    <source>
        <dbReference type="SAM" id="SignalP"/>
    </source>
</evidence>
<dbReference type="AlphaFoldDB" id="A0A386HKE6"/>
<keyword evidence="3" id="KW-1185">Reference proteome</keyword>
<feature type="signal peptide" evidence="1">
    <location>
        <begin position="1"/>
        <end position="21"/>
    </location>
</feature>
<sequence>MKKVFVAAASLLLLFTACSKSDNPSPPDNNVVIQGKWTGDFYVKTGFKNGVAIAQKDSTLNGIIKKSVFNFKKTEANDSIVGTLNDGTTMIKGTYQLKSNDSIYVNMMVDFAQNGMLTSAVPQSIDIAGTADITSSKLTITENKKEAVEIGGEMADSTVAVYSFIKATN</sequence>
<dbReference type="OrthoDB" id="672284at2"/>
<dbReference type="EMBL" id="CP032489">
    <property type="protein sequence ID" value="AYD46357.1"/>
    <property type="molecule type" value="Genomic_DNA"/>
</dbReference>
<dbReference type="Proteomes" id="UP000266118">
    <property type="component" value="Chromosome"/>
</dbReference>
<keyword evidence="1" id="KW-0732">Signal</keyword>
<proteinExistence type="predicted"/>
<evidence type="ECO:0000313" key="2">
    <source>
        <dbReference type="EMBL" id="AYD46357.1"/>
    </source>
</evidence>